<dbReference type="AlphaFoldDB" id="A0A4R2JC25"/>
<dbReference type="PROSITE" id="PS50977">
    <property type="entry name" value="HTH_TETR_2"/>
    <property type="match status" value="1"/>
</dbReference>
<evidence type="ECO:0000256" key="2">
    <source>
        <dbReference type="ARBA" id="ARBA00023125"/>
    </source>
</evidence>
<dbReference type="PANTHER" id="PTHR30055:SF234">
    <property type="entry name" value="HTH-TYPE TRANSCRIPTIONAL REGULATOR BETI"/>
    <property type="match status" value="1"/>
</dbReference>
<dbReference type="OrthoDB" id="3186364at2"/>
<name>A0A4R2JC25_9PSEU</name>
<protein>
    <submittedName>
        <fullName evidence="6">TetR family transcriptional regulator</fullName>
    </submittedName>
</protein>
<evidence type="ECO:0000256" key="1">
    <source>
        <dbReference type="ARBA" id="ARBA00023015"/>
    </source>
</evidence>
<dbReference type="SUPFAM" id="SSF46689">
    <property type="entry name" value="Homeodomain-like"/>
    <property type="match status" value="1"/>
</dbReference>
<evidence type="ECO:0000256" key="4">
    <source>
        <dbReference type="PROSITE-ProRule" id="PRU00335"/>
    </source>
</evidence>
<dbReference type="RefSeq" id="WP_132120823.1">
    <property type="nucleotide sequence ID" value="NZ_SLWS01000006.1"/>
</dbReference>
<dbReference type="InterPro" id="IPR023772">
    <property type="entry name" value="DNA-bd_HTH_TetR-type_CS"/>
</dbReference>
<dbReference type="GO" id="GO:0003700">
    <property type="term" value="F:DNA-binding transcription factor activity"/>
    <property type="evidence" value="ECO:0007669"/>
    <property type="project" value="TreeGrafter"/>
</dbReference>
<feature type="DNA-binding region" description="H-T-H motif" evidence="4">
    <location>
        <begin position="28"/>
        <end position="47"/>
    </location>
</feature>
<dbReference type="InterPro" id="IPR050109">
    <property type="entry name" value="HTH-type_TetR-like_transc_reg"/>
</dbReference>
<gene>
    <name evidence="6" type="ORF">EV192_106550</name>
</gene>
<dbReference type="PROSITE" id="PS01081">
    <property type="entry name" value="HTH_TETR_1"/>
    <property type="match status" value="1"/>
</dbReference>
<keyword evidence="2 4" id="KW-0238">DNA-binding</keyword>
<dbReference type="PANTHER" id="PTHR30055">
    <property type="entry name" value="HTH-TYPE TRANSCRIPTIONAL REGULATOR RUTR"/>
    <property type="match status" value="1"/>
</dbReference>
<dbReference type="GO" id="GO:0000976">
    <property type="term" value="F:transcription cis-regulatory region binding"/>
    <property type="evidence" value="ECO:0007669"/>
    <property type="project" value="TreeGrafter"/>
</dbReference>
<organism evidence="6 7">
    <name type="scientific">Actinocrispum wychmicini</name>
    <dbReference type="NCBI Taxonomy" id="1213861"/>
    <lineage>
        <taxon>Bacteria</taxon>
        <taxon>Bacillati</taxon>
        <taxon>Actinomycetota</taxon>
        <taxon>Actinomycetes</taxon>
        <taxon>Pseudonocardiales</taxon>
        <taxon>Pseudonocardiaceae</taxon>
        <taxon>Actinocrispum</taxon>
    </lineage>
</organism>
<feature type="domain" description="HTH tetR-type" evidence="5">
    <location>
        <begin position="5"/>
        <end position="65"/>
    </location>
</feature>
<comment type="caution">
    <text evidence="6">The sequence shown here is derived from an EMBL/GenBank/DDBJ whole genome shotgun (WGS) entry which is preliminary data.</text>
</comment>
<keyword evidence="3" id="KW-0804">Transcription</keyword>
<dbReference type="Proteomes" id="UP000295680">
    <property type="component" value="Unassembled WGS sequence"/>
</dbReference>
<reference evidence="6 7" key="1">
    <citation type="submission" date="2019-03" db="EMBL/GenBank/DDBJ databases">
        <title>Genomic Encyclopedia of Type Strains, Phase IV (KMG-IV): sequencing the most valuable type-strain genomes for metagenomic binning, comparative biology and taxonomic classification.</title>
        <authorList>
            <person name="Goeker M."/>
        </authorList>
    </citation>
    <scope>NUCLEOTIDE SEQUENCE [LARGE SCALE GENOMIC DNA]</scope>
    <source>
        <strain evidence="6 7">DSM 45934</strain>
    </source>
</reference>
<dbReference type="InterPro" id="IPR009057">
    <property type="entry name" value="Homeodomain-like_sf"/>
</dbReference>
<dbReference type="PRINTS" id="PR00455">
    <property type="entry name" value="HTHTETR"/>
</dbReference>
<accession>A0A4R2JC25</accession>
<dbReference type="InterPro" id="IPR001647">
    <property type="entry name" value="HTH_TetR"/>
</dbReference>
<sequence>MNTRSDTRSKIQDVALELFGEQGYDKTSLREIAERLGVTKAALYYHFKTKEEIVSSLFQAADEGIQELIAWTKEREPTPESRRELVRLYARAMGDGRAFRLMRLIHENQHSLRELAAGMRGQERMESLAAFLTDPAAPLAAQLRARLSLGIMHFGMFALKDTDSTLDERLEAALQVAMDLIDASERDTVA</sequence>
<dbReference type="Pfam" id="PF00440">
    <property type="entry name" value="TetR_N"/>
    <property type="match status" value="1"/>
</dbReference>
<proteinExistence type="predicted"/>
<dbReference type="Gene3D" id="1.10.357.10">
    <property type="entry name" value="Tetracycline Repressor, domain 2"/>
    <property type="match status" value="1"/>
</dbReference>
<evidence type="ECO:0000313" key="7">
    <source>
        <dbReference type="Proteomes" id="UP000295680"/>
    </source>
</evidence>
<evidence type="ECO:0000313" key="6">
    <source>
        <dbReference type="EMBL" id="TCO57073.1"/>
    </source>
</evidence>
<keyword evidence="1" id="KW-0805">Transcription regulation</keyword>
<keyword evidence="7" id="KW-1185">Reference proteome</keyword>
<evidence type="ECO:0000256" key="3">
    <source>
        <dbReference type="ARBA" id="ARBA00023163"/>
    </source>
</evidence>
<dbReference type="EMBL" id="SLWS01000006">
    <property type="protein sequence ID" value="TCO57073.1"/>
    <property type="molecule type" value="Genomic_DNA"/>
</dbReference>
<evidence type="ECO:0000259" key="5">
    <source>
        <dbReference type="PROSITE" id="PS50977"/>
    </source>
</evidence>